<evidence type="ECO:0000313" key="2">
    <source>
        <dbReference type="Proteomes" id="UP000460351"/>
    </source>
</evidence>
<gene>
    <name evidence="1" type="ORF">E4K51_27760</name>
</gene>
<feature type="non-terminal residue" evidence="1">
    <location>
        <position position="1"/>
    </location>
</feature>
<accession>A0AA43V330</accession>
<protein>
    <submittedName>
        <fullName evidence="1">TIGR00730 family Rossman fold protein</fullName>
    </submittedName>
</protein>
<sequence>LCDTKESLIESILNFKPLGTRSYD</sequence>
<dbReference type="Proteomes" id="UP000460351">
    <property type="component" value="Unassembled WGS sequence"/>
</dbReference>
<name>A0AA43V330_ECOLX</name>
<comment type="caution">
    <text evidence="1">The sequence shown here is derived from an EMBL/GenBank/DDBJ whole genome shotgun (WGS) entry which is preliminary data.</text>
</comment>
<dbReference type="AlphaFoldDB" id="A0AA43V330"/>
<dbReference type="EMBL" id="SQQU01000257">
    <property type="protein sequence ID" value="MQS33784.1"/>
    <property type="molecule type" value="Genomic_DNA"/>
</dbReference>
<reference evidence="1 2" key="1">
    <citation type="journal article" date="2019" name="Microorganisms">
        <title>Characteristics of Carbapenem-Resistant and Colistin-Resistant Escherichia coli Co-Producing NDM-1 and MCR-1 from Pig Farms in China.</title>
        <authorList>
            <person name="Peng Z."/>
            <person name="Li X."/>
            <person name="Hu Z."/>
            <person name="Li Z."/>
            <person name="Lv Y."/>
            <person name="Lei M."/>
            <person name="Wu B."/>
            <person name="Chen H."/>
            <person name="Wang X."/>
        </authorList>
    </citation>
    <scope>NUCLEOTIDE SEQUENCE [LARGE SCALE GENOMIC DNA]</scope>
    <source>
        <strain evidence="1 2">RXD010</strain>
    </source>
</reference>
<proteinExistence type="predicted"/>
<evidence type="ECO:0000313" key="1">
    <source>
        <dbReference type="EMBL" id="MQS33784.1"/>
    </source>
</evidence>
<organism evidence="1 2">
    <name type="scientific">Escherichia coli</name>
    <dbReference type="NCBI Taxonomy" id="562"/>
    <lineage>
        <taxon>Bacteria</taxon>
        <taxon>Pseudomonadati</taxon>
        <taxon>Pseudomonadota</taxon>
        <taxon>Gammaproteobacteria</taxon>
        <taxon>Enterobacterales</taxon>
        <taxon>Enterobacteriaceae</taxon>
        <taxon>Escherichia</taxon>
    </lineage>
</organism>